<dbReference type="InterPro" id="IPR050250">
    <property type="entry name" value="Macrolide_Exporter_MacB"/>
</dbReference>
<feature type="transmembrane region" description="Helical" evidence="7">
    <location>
        <begin position="378"/>
        <end position="398"/>
    </location>
</feature>
<dbReference type="InterPro" id="IPR003838">
    <property type="entry name" value="ABC3_permease_C"/>
</dbReference>
<comment type="similarity">
    <text evidence="6">Belongs to the ABC-4 integral membrane protein family.</text>
</comment>
<dbReference type="GO" id="GO:0022857">
    <property type="term" value="F:transmembrane transporter activity"/>
    <property type="evidence" value="ECO:0007669"/>
    <property type="project" value="TreeGrafter"/>
</dbReference>
<evidence type="ECO:0000313" key="10">
    <source>
        <dbReference type="Proteomes" id="UP000095413"/>
    </source>
</evidence>
<feature type="domain" description="ABC3 transporter permease C-terminal" evidence="8">
    <location>
        <begin position="287"/>
        <end position="398"/>
    </location>
</feature>
<dbReference type="EMBL" id="CZBA01000011">
    <property type="protein sequence ID" value="CUP63793.1"/>
    <property type="molecule type" value="Genomic_DNA"/>
</dbReference>
<evidence type="ECO:0000259" key="8">
    <source>
        <dbReference type="Pfam" id="PF02687"/>
    </source>
</evidence>
<sequence>MNDILFGNSNRPVIKKLSNRYFKAGKSRNIIAIIAIALTTILFTTIFTLGSGLIDTVHDQNIRKQGGDGQAVLNYISDEVFDNIKGNEMIEQIAYTKAVSYHINNPGLEKWRADMWFMDDTALKFARYEPTTGHRPEAENEIMADTKTLDALGIPAEIGATVTLDYQIKGISYSKNFVLCGFWETDSLSNIGRLIVSKAFVDNNSELLTYTYPEDNDYSGVVAAYVMFHGNGAIESKLHQLLAETGYTCDTMGGSPSDDNYVIARVSPAYQGSNFLENPALLISGIVGILLIMITGYLIIYNIFQISVIQDIQSYGQLKTLGTTKRQIKKLISKQAMLLSFIGIPFGLLIGFFVGRALVPFLMNGTVYASDAGVKVTANPIIFIGAALFALVTVIISVNKPAKIAGSVSPIEAIRYTENDATAFQGKKTSNKKSIHGAKIHRMALSNLGRNKKRTILVIISMTLSLVLFNTVFTLASGFDVEKYVEKFVNKDFIISTADYFNFKFGNSDSKNDLSTSFIEAVKQNPAFDEGGELYTTKILEEAFSVENGVTSNYNKDAEGNPLVQLYGADDFLLNSMDVIEGTIDWEALKSGNYVLYALTADDNGNIIDDPNIHVGDTLHFNHVQMNGLSSSIDNNFDCKVMAKVLINENTDTIRSTGFAKFYMPTDVFLPLCEQPHLVSFPFNVVDGMEADMEEFLSSYVEDIEPSMNYDSKQTYINSFNDLTSLIITIGGALSIIIGLIGITNFVNSVLTSIITRRKELAMLQSIGMTGKQLKKMLSFEGLYYAAGTVVASIVFGSLVSVIIVRAISNSIWFFTYKFVIFPMFVIYPFLIALTVIIPAIIYRKIAKTSIIERLHQN</sequence>
<dbReference type="Proteomes" id="UP000095413">
    <property type="component" value="Unassembled WGS sequence"/>
</dbReference>
<accession>A0A174PRX4</accession>
<feature type="domain" description="ABC3 transporter permease C-terminal" evidence="8">
    <location>
        <begin position="733"/>
        <end position="851"/>
    </location>
</feature>
<protein>
    <submittedName>
        <fullName evidence="9">Acidobacterial duplicated orphan permease</fullName>
    </submittedName>
</protein>
<evidence type="ECO:0000256" key="6">
    <source>
        <dbReference type="ARBA" id="ARBA00038076"/>
    </source>
</evidence>
<feature type="transmembrane region" description="Helical" evidence="7">
    <location>
        <begin position="782"/>
        <end position="808"/>
    </location>
</feature>
<dbReference type="GO" id="GO:0005886">
    <property type="term" value="C:plasma membrane"/>
    <property type="evidence" value="ECO:0007669"/>
    <property type="project" value="UniProtKB-SubCell"/>
</dbReference>
<evidence type="ECO:0000256" key="7">
    <source>
        <dbReference type="SAM" id="Phobius"/>
    </source>
</evidence>
<feature type="transmembrane region" description="Helical" evidence="7">
    <location>
        <begin position="456"/>
        <end position="479"/>
    </location>
</feature>
<evidence type="ECO:0000256" key="4">
    <source>
        <dbReference type="ARBA" id="ARBA00022989"/>
    </source>
</evidence>
<evidence type="ECO:0000256" key="3">
    <source>
        <dbReference type="ARBA" id="ARBA00022692"/>
    </source>
</evidence>
<evidence type="ECO:0000313" key="9">
    <source>
        <dbReference type="EMBL" id="CUP63793.1"/>
    </source>
</evidence>
<gene>
    <name evidence="9" type="ORF">ERS852533_02026</name>
</gene>
<reference evidence="9 10" key="1">
    <citation type="submission" date="2015-09" db="EMBL/GenBank/DDBJ databases">
        <authorList>
            <consortium name="Pathogen Informatics"/>
        </authorList>
    </citation>
    <scope>NUCLEOTIDE SEQUENCE [LARGE SCALE GENOMIC DNA]</scope>
    <source>
        <strain evidence="9 10">2789STDY5834921</strain>
    </source>
</reference>
<dbReference type="RefSeq" id="WP_055056217.1">
    <property type="nucleotide sequence ID" value="NZ_CZBA01000011.1"/>
</dbReference>
<dbReference type="Pfam" id="PF02687">
    <property type="entry name" value="FtsX"/>
    <property type="match status" value="2"/>
</dbReference>
<organism evidence="9 10">
    <name type="scientific">Blautia obeum</name>
    <dbReference type="NCBI Taxonomy" id="40520"/>
    <lineage>
        <taxon>Bacteria</taxon>
        <taxon>Bacillati</taxon>
        <taxon>Bacillota</taxon>
        <taxon>Clostridia</taxon>
        <taxon>Lachnospirales</taxon>
        <taxon>Lachnospiraceae</taxon>
        <taxon>Blautia</taxon>
    </lineage>
</organism>
<feature type="transmembrane region" description="Helical" evidence="7">
    <location>
        <begin position="336"/>
        <end position="358"/>
    </location>
</feature>
<evidence type="ECO:0000256" key="5">
    <source>
        <dbReference type="ARBA" id="ARBA00023136"/>
    </source>
</evidence>
<evidence type="ECO:0000256" key="1">
    <source>
        <dbReference type="ARBA" id="ARBA00004651"/>
    </source>
</evidence>
<comment type="subcellular location">
    <subcellularLocation>
        <location evidence="1">Cell membrane</location>
        <topology evidence="1">Multi-pass membrane protein</topology>
    </subcellularLocation>
</comment>
<feature type="transmembrane region" description="Helical" evidence="7">
    <location>
        <begin position="281"/>
        <end position="304"/>
    </location>
</feature>
<keyword evidence="2" id="KW-1003">Cell membrane</keyword>
<feature type="transmembrane region" description="Helical" evidence="7">
    <location>
        <begin position="30"/>
        <end position="54"/>
    </location>
</feature>
<dbReference type="PANTHER" id="PTHR30572:SF4">
    <property type="entry name" value="ABC TRANSPORTER PERMEASE YTRF"/>
    <property type="match status" value="1"/>
</dbReference>
<keyword evidence="5 7" id="KW-0472">Membrane</keyword>
<name>A0A174PRX4_9FIRM</name>
<evidence type="ECO:0000256" key="2">
    <source>
        <dbReference type="ARBA" id="ARBA00022475"/>
    </source>
</evidence>
<dbReference type="PANTHER" id="PTHR30572">
    <property type="entry name" value="MEMBRANE COMPONENT OF TRANSPORTER-RELATED"/>
    <property type="match status" value="1"/>
</dbReference>
<proteinExistence type="inferred from homology"/>
<dbReference type="OrthoDB" id="1694171at2"/>
<feature type="transmembrane region" description="Helical" evidence="7">
    <location>
        <begin position="820"/>
        <end position="843"/>
    </location>
</feature>
<feature type="transmembrane region" description="Helical" evidence="7">
    <location>
        <begin position="726"/>
        <end position="751"/>
    </location>
</feature>
<keyword evidence="3 7" id="KW-0812">Transmembrane</keyword>
<keyword evidence="4 7" id="KW-1133">Transmembrane helix</keyword>
<dbReference type="AlphaFoldDB" id="A0A174PRX4"/>